<keyword evidence="3" id="KW-1185">Reference proteome</keyword>
<proteinExistence type="evidence at transcript level"/>
<gene>
    <name evidence="2" type="ORF">HCN44_007352</name>
</gene>
<dbReference type="SMR" id="A0A3S9LWE7"/>
<dbReference type="Gene3D" id="1.10.238.20">
    <property type="entry name" value="Pheromone/general odorant binding protein domain"/>
    <property type="match status" value="1"/>
</dbReference>
<dbReference type="EMBL" id="JACMRX010000005">
    <property type="protein sequence ID" value="KAF7989042.1"/>
    <property type="molecule type" value="Genomic_DNA"/>
</dbReference>
<evidence type="ECO:0000313" key="3">
    <source>
        <dbReference type="Proteomes" id="UP000639338"/>
    </source>
</evidence>
<protein>
    <submittedName>
        <fullName evidence="1">Odorant-binding protein</fullName>
    </submittedName>
</protein>
<reference evidence="1" key="1">
    <citation type="journal article" date="2018" name="Front. Physiol.">
        <title>Differential Expression Analysis of Olfactory Genes Based on a Combination of Sequencing Platforms and Behavioral Investigations in Aphidius gifuensis.</title>
        <authorList>
            <person name="Fan J."/>
            <person name="Zhang Q."/>
            <person name="Xu Q."/>
            <person name="Xue W."/>
            <person name="Han Z."/>
            <person name="Sun J."/>
            <person name="Chen J."/>
        </authorList>
    </citation>
    <scope>NUCLEOTIDE SEQUENCE</scope>
</reference>
<dbReference type="Proteomes" id="UP000639338">
    <property type="component" value="Unassembled WGS sequence"/>
</dbReference>
<dbReference type="GO" id="GO:0005549">
    <property type="term" value="F:odorant binding"/>
    <property type="evidence" value="ECO:0007669"/>
    <property type="project" value="InterPro"/>
</dbReference>
<dbReference type="SUPFAM" id="SSF47565">
    <property type="entry name" value="Insect pheromone/odorant-binding proteins"/>
    <property type="match status" value="1"/>
</dbReference>
<dbReference type="AlphaFoldDB" id="A0A3S9LWE7"/>
<dbReference type="EMBL" id="MK049058">
    <property type="protein sequence ID" value="AZQ24999.1"/>
    <property type="molecule type" value="mRNA"/>
</dbReference>
<dbReference type="InterPro" id="IPR036728">
    <property type="entry name" value="PBP_GOBP_sf"/>
</dbReference>
<sequence>MINVKFLFTLGIIFIIIAICFSESFFSQCVRPPILHESVYACMDSLDNEGKEFLKNETNHNSPKLTAFKVCLLVQFNFLKNGTIREQQQELFIKKYVEDKKAAIKMTEACQICRDNANTQDEEGKVAEYFFNCLKENSELATLISDKLCIKQNNDNTTSKKLSSK</sequence>
<evidence type="ECO:0000313" key="2">
    <source>
        <dbReference type="EMBL" id="KAF7989042.1"/>
    </source>
</evidence>
<evidence type="ECO:0000313" key="1">
    <source>
        <dbReference type="EMBL" id="AZQ24999.1"/>
    </source>
</evidence>
<organism evidence="1">
    <name type="scientific">Aphidius gifuensis</name>
    <name type="common">Parasitoid wasp</name>
    <dbReference type="NCBI Taxonomy" id="684658"/>
    <lineage>
        <taxon>Eukaryota</taxon>
        <taxon>Metazoa</taxon>
        <taxon>Ecdysozoa</taxon>
        <taxon>Arthropoda</taxon>
        <taxon>Hexapoda</taxon>
        <taxon>Insecta</taxon>
        <taxon>Pterygota</taxon>
        <taxon>Neoptera</taxon>
        <taxon>Endopterygota</taxon>
        <taxon>Hymenoptera</taxon>
        <taxon>Apocrita</taxon>
        <taxon>Ichneumonoidea</taxon>
        <taxon>Braconidae</taxon>
        <taxon>Aphidiinae</taxon>
        <taxon>Aphidius</taxon>
    </lineage>
</organism>
<accession>A0A3S9LWE7</accession>
<name>A0A3S9LWE7_APHGI</name>
<reference evidence="2 3" key="2">
    <citation type="submission" date="2020-08" db="EMBL/GenBank/DDBJ databases">
        <title>Aphidius gifuensis genome sequencing and assembly.</title>
        <authorList>
            <person name="Du Z."/>
        </authorList>
    </citation>
    <scope>NUCLEOTIDE SEQUENCE [LARGE SCALE GENOMIC DNA]</scope>
    <source>
        <strain evidence="2">YNYX2018</strain>
        <tissue evidence="2">Adults</tissue>
    </source>
</reference>